<evidence type="ECO:0008006" key="3">
    <source>
        <dbReference type="Google" id="ProtNLM"/>
    </source>
</evidence>
<dbReference type="Proteomes" id="UP000019114">
    <property type="component" value="Unassembled WGS sequence"/>
</dbReference>
<evidence type="ECO:0000313" key="2">
    <source>
        <dbReference type="Proteomes" id="UP000019114"/>
    </source>
</evidence>
<reference evidence="1 2" key="1">
    <citation type="submission" date="2013-02" db="EMBL/GenBank/DDBJ databases">
        <title>The Genome Annotation of Plasmodium falciparum NF135/5.C10.</title>
        <authorList>
            <consortium name="The Broad Institute Genome Sequencing Platform"/>
            <consortium name="The Broad Institute Genome Sequencing Center for Infectious Disease"/>
            <person name="Neafsey D."/>
            <person name="Hoffman S."/>
            <person name="Volkman S."/>
            <person name="Rosenthal P."/>
            <person name="Walker B."/>
            <person name="Young S.K."/>
            <person name="Zeng Q."/>
            <person name="Gargeya S."/>
            <person name="Fitzgerald M."/>
            <person name="Haas B."/>
            <person name="Abouelleil A."/>
            <person name="Allen A.W."/>
            <person name="Alvarado L."/>
            <person name="Arachchi H.M."/>
            <person name="Berlin A.M."/>
            <person name="Chapman S.B."/>
            <person name="Gainer-Dewar J."/>
            <person name="Goldberg J."/>
            <person name="Griggs A."/>
            <person name="Gujja S."/>
            <person name="Hansen M."/>
            <person name="Howarth C."/>
            <person name="Imamovic A."/>
            <person name="Ireland A."/>
            <person name="Larimer J."/>
            <person name="McCowan C."/>
            <person name="Murphy C."/>
            <person name="Pearson M."/>
            <person name="Poon T.W."/>
            <person name="Priest M."/>
            <person name="Roberts A."/>
            <person name="Saif S."/>
            <person name="Shea T."/>
            <person name="Sisk P."/>
            <person name="Sykes S."/>
            <person name="Wortman J."/>
            <person name="Nusbaum C."/>
            <person name="Birren B."/>
        </authorList>
    </citation>
    <scope>NUCLEOTIDE SEQUENCE [LARGE SCALE GENOMIC DNA]</scope>
    <source>
        <strain evidence="1 2">NF135/5.C10</strain>
    </source>
</reference>
<gene>
    <name evidence="1" type="ORF">PFNF135_00010</name>
</gene>
<protein>
    <recommendedName>
        <fullName evidence="3">Surface antigen</fullName>
    </recommendedName>
</protein>
<organism evidence="1 2">
    <name type="scientific">Plasmodium falciparum NF135/5.C10</name>
    <dbReference type="NCBI Taxonomy" id="1036726"/>
    <lineage>
        <taxon>Eukaryota</taxon>
        <taxon>Sar</taxon>
        <taxon>Alveolata</taxon>
        <taxon>Apicomplexa</taxon>
        <taxon>Aconoidasida</taxon>
        <taxon>Haemosporida</taxon>
        <taxon>Plasmodiidae</taxon>
        <taxon>Plasmodium</taxon>
        <taxon>Plasmodium (Laverania)</taxon>
    </lineage>
</organism>
<dbReference type="Pfam" id="PF02009">
    <property type="entry name" value="RIFIN"/>
    <property type="match status" value="1"/>
</dbReference>
<accession>W4IP45</accession>
<sequence length="175" mass="18204">MCGGVLQASSLLGGIGELGLSASKISALVTAKELAEKAGAAQGAIAGKARGMAIVIEALKQKGIAQYCPEIFESIQKIERFTELKTFSSAIIKKNSEFCSILSTGENPLCAKFGVRLGTFKAIDDPYGTPAGQLVPKLLEQVAYKADQAAAHVTKTTSESVTAAIKARETALIEG</sequence>
<reference evidence="1 2" key="2">
    <citation type="submission" date="2013-02" db="EMBL/GenBank/DDBJ databases">
        <title>The Genome Sequence of Plasmodium falciparum NF135/5.C10.</title>
        <authorList>
            <consortium name="The Broad Institute Genome Sequencing Platform"/>
            <consortium name="The Broad Institute Genome Sequencing Center for Infectious Disease"/>
            <person name="Neafsey D."/>
            <person name="Cheeseman I."/>
            <person name="Volkman S."/>
            <person name="Adams J."/>
            <person name="Walker B."/>
            <person name="Young S.K."/>
            <person name="Zeng Q."/>
            <person name="Gargeya S."/>
            <person name="Fitzgerald M."/>
            <person name="Haas B."/>
            <person name="Abouelleil A."/>
            <person name="Alvarado L."/>
            <person name="Arachchi H.M."/>
            <person name="Berlin A.M."/>
            <person name="Chapman S.B."/>
            <person name="Dewar J."/>
            <person name="Goldberg J."/>
            <person name="Griggs A."/>
            <person name="Gujja S."/>
            <person name="Hansen M."/>
            <person name="Howarth C."/>
            <person name="Imamovic A."/>
            <person name="Larimer J."/>
            <person name="McCowan C."/>
            <person name="Murphy C."/>
            <person name="Neiman D."/>
            <person name="Pearson M."/>
            <person name="Priest M."/>
            <person name="Roberts A."/>
            <person name="Saif S."/>
            <person name="Shea T."/>
            <person name="Sisk P."/>
            <person name="Sykes S."/>
            <person name="Wortman J."/>
            <person name="Nusbaum C."/>
            <person name="Birren B."/>
        </authorList>
    </citation>
    <scope>NUCLEOTIDE SEQUENCE [LARGE SCALE GENOMIC DNA]</scope>
    <source>
        <strain evidence="1 2">NF135/5.C10</strain>
    </source>
</reference>
<evidence type="ECO:0000313" key="1">
    <source>
        <dbReference type="EMBL" id="ETW45488.1"/>
    </source>
</evidence>
<dbReference type="EMBL" id="KI926016">
    <property type="protein sequence ID" value="ETW45488.1"/>
    <property type="molecule type" value="Genomic_DNA"/>
</dbReference>
<dbReference type="InterPro" id="IPR006373">
    <property type="entry name" value="VSA_Rifin"/>
</dbReference>
<proteinExistence type="predicted"/>
<name>W4IP45_PLAFA</name>
<dbReference type="AlphaFoldDB" id="W4IP45"/>